<dbReference type="RefSeq" id="WP_142812506.1">
    <property type="nucleotide sequence ID" value="NZ_CP036282.1"/>
</dbReference>
<dbReference type="KEGG" id="rhg:EXZ61_14860"/>
<organism evidence="2 3">
    <name type="scientific">Rhodoferax aquaticus</name>
    <dbReference type="NCBI Taxonomy" id="2527691"/>
    <lineage>
        <taxon>Bacteria</taxon>
        <taxon>Pseudomonadati</taxon>
        <taxon>Pseudomonadota</taxon>
        <taxon>Betaproteobacteria</taxon>
        <taxon>Burkholderiales</taxon>
        <taxon>Comamonadaceae</taxon>
        <taxon>Rhodoferax</taxon>
    </lineage>
</organism>
<keyword evidence="3" id="KW-1185">Reference proteome</keyword>
<accession>A0A515ERS9</accession>
<reference evidence="3" key="1">
    <citation type="submission" date="2019-02" db="EMBL/GenBank/DDBJ databases">
        <title>Complete genome sequence of Rhodoferax sp. Gr-4.</title>
        <authorList>
            <person name="Jin L."/>
        </authorList>
    </citation>
    <scope>NUCLEOTIDE SEQUENCE [LARGE SCALE GENOMIC DNA]</scope>
    <source>
        <strain evidence="3">Gr-4</strain>
    </source>
</reference>
<gene>
    <name evidence="2" type="ORF">EXZ61_14860</name>
</gene>
<feature type="chain" id="PRO_5021973005" evidence="1">
    <location>
        <begin position="35"/>
        <end position="188"/>
    </location>
</feature>
<feature type="signal peptide" evidence="1">
    <location>
        <begin position="1"/>
        <end position="34"/>
    </location>
</feature>
<evidence type="ECO:0000313" key="3">
    <source>
        <dbReference type="Proteomes" id="UP000317365"/>
    </source>
</evidence>
<keyword evidence="1" id="KW-0732">Signal</keyword>
<dbReference type="AlphaFoldDB" id="A0A515ERS9"/>
<protein>
    <submittedName>
        <fullName evidence="2">Uncharacterized protein</fullName>
    </submittedName>
</protein>
<proteinExistence type="predicted"/>
<dbReference type="EMBL" id="CP036282">
    <property type="protein sequence ID" value="QDL55348.1"/>
    <property type="molecule type" value="Genomic_DNA"/>
</dbReference>
<dbReference type="Proteomes" id="UP000317365">
    <property type="component" value="Chromosome"/>
</dbReference>
<reference evidence="3" key="2">
    <citation type="journal article" date="2020" name="Int. J. Syst. Evol. Microbiol.">
        <title>Genomic insights into a novel species Rhodoferax aquaticus sp. nov., isolated from freshwater.</title>
        <authorList>
            <person name="Li T."/>
            <person name="Zhuo Y."/>
            <person name="Jin C.Z."/>
            <person name="Wu X."/>
            <person name="Ko S.R."/>
            <person name="Jin F.J."/>
            <person name="Ahn C.Y."/>
            <person name="Oh H.M."/>
            <person name="Lee H.G."/>
            <person name="Jin L."/>
        </authorList>
    </citation>
    <scope>NUCLEOTIDE SEQUENCE [LARGE SCALE GENOMIC DNA]</scope>
    <source>
        <strain evidence="3">Gr-4</strain>
    </source>
</reference>
<evidence type="ECO:0000313" key="2">
    <source>
        <dbReference type="EMBL" id="QDL55348.1"/>
    </source>
</evidence>
<name>A0A515ERS9_9BURK</name>
<evidence type="ECO:0000256" key="1">
    <source>
        <dbReference type="SAM" id="SignalP"/>
    </source>
</evidence>
<sequence length="188" mass="20812">MNLPYPPAPSQRRLTTLRAVMAVTAALWFGALHAQTTATSPSQDLPEIKFRDFFRSSSKAGGLELGDALLQAKGTSARLVGYMVKQETPSLGRFMLTPRPVQMSEHADGEADDLPVATVMVYLDPSQSAWVVPHTRGLIEVRGVVDVGRFEEKDGRVSWIRMQLAPEATKGMNPMELAMYLHNQQHQH</sequence>